<dbReference type="EMBL" id="CP104215">
    <property type="protein sequence ID" value="UWX75036.1"/>
    <property type="molecule type" value="Genomic_DNA"/>
</dbReference>
<dbReference type="RefSeq" id="WP_186120229.1">
    <property type="nucleotide sequence ID" value="NZ_CADEYK010000005.1"/>
</dbReference>
<protein>
    <submittedName>
        <fullName evidence="4">Alpha/beta fold hydrolase</fullName>
    </submittedName>
</protein>
<dbReference type="InterPro" id="IPR012223">
    <property type="entry name" value="TEII"/>
</dbReference>
<dbReference type="SUPFAM" id="SSF53474">
    <property type="entry name" value="alpha/beta-Hydrolases"/>
    <property type="match status" value="1"/>
</dbReference>
<dbReference type="InterPro" id="IPR029058">
    <property type="entry name" value="AB_hydrolase_fold"/>
</dbReference>
<evidence type="ECO:0000256" key="1">
    <source>
        <dbReference type="ARBA" id="ARBA00007169"/>
    </source>
</evidence>
<comment type="similarity">
    <text evidence="1">Belongs to the thioesterase family.</text>
</comment>
<dbReference type="PANTHER" id="PTHR11487">
    <property type="entry name" value="THIOESTERASE"/>
    <property type="match status" value="1"/>
</dbReference>
<dbReference type="Pfam" id="PF00975">
    <property type="entry name" value="Thioesterase"/>
    <property type="match status" value="1"/>
</dbReference>
<reference evidence="4" key="1">
    <citation type="submission" date="2022-09" db="EMBL/GenBank/DDBJ databases">
        <title>Genomic of Burkholderia gladioli.</title>
        <authorList>
            <person name="Wu H."/>
        </authorList>
    </citation>
    <scope>NUCLEOTIDE SEQUENCE</scope>
    <source>
        <strain evidence="4">ZN-S4</strain>
    </source>
</reference>
<evidence type="ECO:0000259" key="3">
    <source>
        <dbReference type="Pfam" id="PF00975"/>
    </source>
</evidence>
<feature type="region of interest" description="Disordered" evidence="2">
    <location>
        <begin position="253"/>
        <end position="287"/>
    </location>
</feature>
<dbReference type="AlphaFoldDB" id="A0AB38U509"/>
<keyword evidence="4" id="KW-0378">Hydrolase</keyword>
<dbReference type="GO" id="GO:0016787">
    <property type="term" value="F:hydrolase activity"/>
    <property type="evidence" value="ECO:0007669"/>
    <property type="project" value="UniProtKB-KW"/>
</dbReference>
<dbReference type="PANTHER" id="PTHR11487:SF0">
    <property type="entry name" value="S-ACYL FATTY ACID SYNTHASE THIOESTERASE, MEDIUM CHAIN"/>
    <property type="match status" value="1"/>
</dbReference>
<dbReference type="InterPro" id="IPR001031">
    <property type="entry name" value="Thioesterase"/>
</dbReference>
<feature type="domain" description="Thioesterase" evidence="3">
    <location>
        <begin position="24"/>
        <end position="238"/>
    </location>
</feature>
<feature type="compositionally biased region" description="Low complexity" evidence="2">
    <location>
        <begin position="254"/>
        <end position="277"/>
    </location>
</feature>
<evidence type="ECO:0000313" key="4">
    <source>
        <dbReference type="EMBL" id="UWX75036.1"/>
    </source>
</evidence>
<dbReference type="Proteomes" id="UP001059745">
    <property type="component" value="Chromosome 2"/>
</dbReference>
<evidence type="ECO:0000256" key="2">
    <source>
        <dbReference type="SAM" id="MobiDB-lite"/>
    </source>
</evidence>
<proteinExistence type="inferred from homology"/>
<organism evidence="4 5">
    <name type="scientific">Burkholderia gladioli</name>
    <name type="common">Pseudomonas marginata</name>
    <name type="synonym">Phytomonas marginata</name>
    <dbReference type="NCBI Taxonomy" id="28095"/>
    <lineage>
        <taxon>Bacteria</taxon>
        <taxon>Pseudomonadati</taxon>
        <taxon>Pseudomonadota</taxon>
        <taxon>Betaproteobacteria</taxon>
        <taxon>Burkholderiales</taxon>
        <taxon>Burkholderiaceae</taxon>
        <taxon>Burkholderia</taxon>
    </lineage>
</organism>
<accession>A0AB38U509</accession>
<gene>
    <name evidence="4" type="ORF">NYZ96_26395</name>
</gene>
<dbReference type="Gene3D" id="3.40.50.1820">
    <property type="entry name" value="alpha/beta hydrolase"/>
    <property type="match status" value="1"/>
</dbReference>
<sequence length="287" mass="31463">MSAPRETPWLIPQPAPNGRPARLRLFCFHYAGATASIFRNWRAGLPDWVEPVAVQLPGREYRLAEPLVEDAQPIAAALAEEIESWLDLPFAFFGHSMGALIAFDLARLLRERGHGEPALFVASGRNAPRFRWRDAGIQALPDEPFIAAVRDYNGTPDALIDEPAMRDLWLPRLRADLTISACYRYTDAPPLACPLLVLHGTDDGLVSDEGLAGWREESRGPIRYVPYPGNHFFLHGDEARVLAELGRALAEVVPSGSSGSPASPAQDAQDAARAPARVAQTMEENGR</sequence>
<name>A0AB38U509_BURGA</name>
<dbReference type="GO" id="GO:0008610">
    <property type="term" value="P:lipid biosynthetic process"/>
    <property type="evidence" value="ECO:0007669"/>
    <property type="project" value="TreeGrafter"/>
</dbReference>
<evidence type="ECO:0000313" key="5">
    <source>
        <dbReference type="Proteomes" id="UP001059745"/>
    </source>
</evidence>